<dbReference type="GO" id="GO:1990002">
    <property type="term" value="F:methylglyoxal reductase (NADPH) (acetol producing) activity"/>
    <property type="evidence" value="ECO:0007669"/>
    <property type="project" value="TreeGrafter"/>
</dbReference>
<protein>
    <submittedName>
        <fullName evidence="3">Alcohol dehydrogenase YqhD</fullName>
        <ecNumber evidence="3">1.1.1.-</ecNumber>
    </submittedName>
</protein>
<dbReference type="GO" id="GO:0005829">
    <property type="term" value="C:cytosol"/>
    <property type="evidence" value="ECO:0007669"/>
    <property type="project" value="TreeGrafter"/>
</dbReference>
<proteinExistence type="predicted"/>
<organism evidence="3 4">
    <name type="scientific">Cedecea neteri</name>
    <dbReference type="NCBI Taxonomy" id="158822"/>
    <lineage>
        <taxon>Bacteria</taxon>
        <taxon>Pseudomonadati</taxon>
        <taxon>Pseudomonadota</taxon>
        <taxon>Gammaproteobacteria</taxon>
        <taxon>Enterobacterales</taxon>
        <taxon>Enterobacteriaceae</taxon>
        <taxon>Cedecea</taxon>
    </lineage>
</organism>
<evidence type="ECO:0000313" key="4">
    <source>
        <dbReference type="Proteomes" id="UP000251197"/>
    </source>
</evidence>
<dbReference type="SUPFAM" id="SSF56796">
    <property type="entry name" value="Dehydroquinate synthase-like"/>
    <property type="match status" value="1"/>
</dbReference>
<evidence type="ECO:0000256" key="1">
    <source>
        <dbReference type="ARBA" id="ARBA00023002"/>
    </source>
</evidence>
<reference evidence="3 4" key="1">
    <citation type="submission" date="2018-06" db="EMBL/GenBank/DDBJ databases">
        <authorList>
            <consortium name="Pathogen Informatics"/>
            <person name="Doyle S."/>
        </authorList>
    </citation>
    <scope>NUCLEOTIDE SEQUENCE [LARGE SCALE GENOMIC DNA]</scope>
    <source>
        <strain evidence="3 4">NCTC12120</strain>
    </source>
</reference>
<dbReference type="EMBL" id="UAVU01000003">
    <property type="protein sequence ID" value="SQA99442.1"/>
    <property type="molecule type" value="Genomic_DNA"/>
</dbReference>
<dbReference type="EC" id="1.1.1.-" evidence="3"/>
<name>A0A2X2T1V6_9ENTR</name>
<dbReference type="GO" id="GO:0008106">
    <property type="term" value="F:alcohol dehydrogenase (NADP+) activity"/>
    <property type="evidence" value="ECO:0007669"/>
    <property type="project" value="TreeGrafter"/>
</dbReference>
<evidence type="ECO:0000313" key="3">
    <source>
        <dbReference type="EMBL" id="SQA99442.1"/>
    </source>
</evidence>
<keyword evidence="1 3" id="KW-0560">Oxidoreductase</keyword>
<dbReference type="InterPro" id="IPR001670">
    <property type="entry name" value="ADH_Fe/GldA"/>
</dbReference>
<dbReference type="PANTHER" id="PTHR43633">
    <property type="entry name" value="ALCOHOL DEHYDROGENASE YQHD"/>
    <property type="match status" value="1"/>
</dbReference>
<feature type="domain" description="Alcohol dehydrogenase iron-type/glycerol dehydrogenase GldA" evidence="2">
    <location>
        <begin position="9"/>
        <end position="141"/>
    </location>
</feature>
<sequence>MNNFNLHTPTRILFGKGSLAELRDQIPADARVLVTYGGGSVIKTGVLGQVKDTLKGLDVLEFGGIEPNPSYETLMKAVEIARKENVTFLLAVGGGSVLDGTKFIAAAAHYPQDIDPWNILLTRGNDVKSAIPMGSVLTLPANRLRI</sequence>
<dbReference type="Pfam" id="PF00465">
    <property type="entry name" value="Fe-ADH"/>
    <property type="match status" value="1"/>
</dbReference>
<dbReference type="Proteomes" id="UP000251197">
    <property type="component" value="Unassembled WGS sequence"/>
</dbReference>
<dbReference type="AlphaFoldDB" id="A0A2X2T1V6"/>
<dbReference type="PANTHER" id="PTHR43633:SF1">
    <property type="entry name" value="ALCOHOL DEHYDROGENASE YQHD"/>
    <property type="match status" value="1"/>
</dbReference>
<evidence type="ECO:0000259" key="2">
    <source>
        <dbReference type="Pfam" id="PF00465"/>
    </source>
</evidence>
<dbReference type="GO" id="GO:1990362">
    <property type="term" value="F:butanol dehydrogenase (NAD+) activity"/>
    <property type="evidence" value="ECO:0007669"/>
    <property type="project" value="InterPro"/>
</dbReference>
<gene>
    <name evidence="3" type="primary">yqhD_2</name>
    <name evidence="3" type="ORF">NCTC12120_03361</name>
</gene>
<accession>A0A2X2T1V6</accession>
<dbReference type="InterPro" id="IPR044731">
    <property type="entry name" value="BDH-like"/>
</dbReference>
<dbReference type="GO" id="GO:0046872">
    <property type="term" value="F:metal ion binding"/>
    <property type="evidence" value="ECO:0007669"/>
    <property type="project" value="InterPro"/>
</dbReference>
<dbReference type="Gene3D" id="3.40.50.1970">
    <property type="match status" value="1"/>
</dbReference>